<feature type="compositionally biased region" description="Basic and acidic residues" evidence="1">
    <location>
        <begin position="227"/>
        <end position="238"/>
    </location>
</feature>
<evidence type="ECO:0008006" key="4">
    <source>
        <dbReference type="Google" id="ProtNLM"/>
    </source>
</evidence>
<dbReference type="InterPro" id="IPR043128">
    <property type="entry name" value="Rev_trsase/Diguanyl_cyclase"/>
</dbReference>
<keyword evidence="3" id="KW-1185">Reference proteome</keyword>
<accession>A0A397W444</accession>
<dbReference type="GO" id="GO:0008270">
    <property type="term" value="F:zinc ion binding"/>
    <property type="evidence" value="ECO:0007669"/>
    <property type="project" value="InterPro"/>
</dbReference>
<dbReference type="InterPro" id="IPR036875">
    <property type="entry name" value="Znf_CCHC_sf"/>
</dbReference>
<dbReference type="GO" id="GO:0003676">
    <property type="term" value="F:nucleic acid binding"/>
    <property type="evidence" value="ECO:0007669"/>
    <property type="project" value="InterPro"/>
</dbReference>
<feature type="compositionally biased region" description="Basic and acidic residues" evidence="1">
    <location>
        <begin position="248"/>
        <end position="260"/>
    </location>
</feature>
<feature type="region of interest" description="Disordered" evidence="1">
    <location>
        <begin position="80"/>
        <end position="108"/>
    </location>
</feature>
<sequence length="414" mass="47520">MLPVTYSTNPQVITAAKENNSLEQIMTLLQEVVSVVKNNNNNNNYNHYCSSMEGNRPERNRLPAICFACQQVEHYAHECPNQDRPVRNTPNNNQGPIRPKEEEDEVNQEMENAPNIRKEALKILRPGRTARARTAEFCLNKNEEGDTTSMYCEVQEAGISIDRPSMVMMVGVHGEQKRPLREIDEFPVTVGGKTITSKTVLMIRDRDRKIKILTEYCKPANIGDRIMRKPRESNKKSDEESDDESTDKEEGSEIEINEKEEKYKEEEGLISQTYLYCKFFPLKEEICKYCMYKGHTEFECVLKESVELRGTYSNEEKVARVKGYNDVFAAELDQLGRTSIVQHEIHTEEGPPIKRGSILCRGLSTNSLGKLAAPLYKLLKTEEKFEWKEEQQKAFEELKNQLISAPILAHPCDD</sequence>
<dbReference type="STRING" id="44941.A0A397W444"/>
<evidence type="ECO:0000313" key="2">
    <source>
        <dbReference type="EMBL" id="RIB28099.1"/>
    </source>
</evidence>
<dbReference type="AlphaFoldDB" id="A0A397W444"/>
<dbReference type="InterPro" id="IPR043502">
    <property type="entry name" value="DNA/RNA_pol_sf"/>
</dbReference>
<evidence type="ECO:0000313" key="3">
    <source>
        <dbReference type="Proteomes" id="UP000266673"/>
    </source>
</evidence>
<dbReference type="SUPFAM" id="SSF56672">
    <property type="entry name" value="DNA/RNA polymerases"/>
    <property type="match status" value="1"/>
</dbReference>
<dbReference type="Gene3D" id="3.30.70.270">
    <property type="match status" value="1"/>
</dbReference>
<reference evidence="2 3" key="1">
    <citation type="submission" date="2018-06" db="EMBL/GenBank/DDBJ databases">
        <title>Comparative genomics reveals the genomic features of Rhizophagus irregularis, R. cerebriforme, R. diaphanum and Gigaspora rosea, and their symbiotic lifestyle signature.</title>
        <authorList>
            <person name="Morin E."/>
            <person name="San Clemente H."/>
            <person name="Chen E.C.H."/>
            <person name="De La Providencia I."/>
            <person name="Hainaut M."/>
            <person name="Kuo A."/>
            <person name="Kohler A."/>
            <person name="Murat C."/>
            <person name="Tang N."/>
            <person name="Roy S."/>
            <person name="Loubradou J."/>
            <person name="Henrissat B."/>
            <person name="Grigoriev I.V."/>
            <person name="Corradi N."/>
            <person name="Roux C."/>
            <person name="Martin F.M."/>
        </authorList>
    </citation>
    <scope>NUCLEOTIDE SEQUENCE [LARGE SCALE GENOMIC DNA]</scope>
    <source>
        <strain evidence="2 3">DAOM 194757</strain>
    </source>
</reference>
<dbReference type="SUPFAM" id="SSF57756">
    <property type="entry name" value="Retrovirus zinc finger-like domains"/>
    <property type="match status" value="1"/>
</dbReference>
<dbReference type="EMBL" id="QKWP01000077">
    <property type="protein sequence ID" value="RIB28099.1"/>
    <property type="molecule type" value="Genomic_DNA"/>
</dbReference>
<dbReference type="Proteomes" id="UP000266673">
    <property type="component" value="Unassembled WGS sequence"/>
</dbReference>
<comment type="caution">
    <text evidence="2">The sequence shown here is derived from an EMBL/GenBank/DDBJ whole genome shotgun (WGS) entry which is preliminary data.</text>
</comment>
<dbReference type="OrthoDB" id="2285352at2759"/>
<evidence type="ECO:0000256" key="1">
    <source>
        <dbReference type="SAM" id="MobiDB-lite"/>
    </source>
</evidence>
<name>A0A397W444_9GLOM</name>
<organism evidence="2 3">
    <name type="scientific">Gigaspora rosea</name>
    <dbReference type="NCBI Taxonomy" id="44941"/>
    <lineage>
        <taxon>Eukaryota</taxon>
        <taxon>Fungi</taxon>
        <taxon>Fungi incertae sedis</taxon>
        <taxon>Mucoromycota</taxon>
        <taxon>Glomeromycotina</taxon>
        <taxon>Glomeromycetes</taxon>
        <taxon>Diversisporales</taxon>
        <taxon>Gigasporaceae</taxon>
        <taxon>Gigaspora</taxon>
    </lineage>
</organism>
<gene>
    <name evidence="2" type="ORF">C2G38_2158851</name>
</gene>
<protein>
    <recommendedName>
        <fullName evidence="4">CCHC-type domain-containing protein</fullName>
    </recommendedName>
</protein>
<feature type="region of interest" description="Disordered" evidence="1">
    <location>
        <begin position="227"/>
        <end position="260"/>
    </location>
</feature>
<proteinExistence type="predicted"/>